<comment type="caution">
    <text evidence="7">The sequence shown here is derived from an EMBL/GenBank/DDBJ whole genome shotgun (WGS) entry which is preliminary data.</text>
</comment>
<feature type="region of interest" description="Disordered" evidence="6">
    <location>
        <begin position="477"/>
        <end position="514"/>
    </location>
</feature>
<organism evidence="7 8">
    <name type="scientific">Phanerochaete sordida</name>
    <dbReference type="NCBI Taxonomy" id="48140"/>
    <lineage>
        <taxon>Eukaryota</taxon>
        <taxon>Fungi</taxon>
        <taxon>Dikarya</taxon>
        <taxon>Basidiomycota</taxon>
        <taxon>Agaricomycotina</taxon>
        <taxon>Agaricomycetes</taxon>
        <taxon>Polyporales</taxon>
        <taxon>Phanerochaetaceae</taxon>
        <taxon>Phanerochaete</taxon>
    </lineage>
</organism>
<keyword evidence="3" id="KW-0805">Transcription regulation</keyword>
<dbReference type="GO" id="GO:0000124">
    <property type="term" value="C:SAGA complex"/>
    <property type="evidence" value="ECO:0007669"/>
    <property type="project" value="TreeGrafter"/>
</dbReference>
<dbReference type="GO" id="GO:0006357">
    <property type="term" value="P:regulation of transcription by RNA polymerase II"/>
    <property type="evidence" value="ECO:0007669"/>
    <property type="project" value="TreeGrafter"/>
</dbReference>
<evidence type="ECO:0000256" key="2">
    <source>
        <dbReference type="ARBA" id="ARBA00005330"/>
    </source>
</evidence>
<evidence type="ECO:0000256" key="6">
    <source>
        <dbReference type="SAM" id="MobiDB-lite"/>
    </source>
</evidence>
<evidence type="ECO:0000256" key="5">
    <source>
        <dbReference type="ARBA" id="ARBA00023242"/>
    </source>
</evidence>
<dbReference type="InterPro" id="IPR019340">
    <property type="entry name" value="Histone_AcTrfase_su3"/>
</dbReference>
<dbReference type="EMBL" id="BPQB01000008">
    <property type="protein sequence ID" value="GJE88057.1"/>
    <property type="molecule type" value="Genomic_DNA"/>
</dbReference>
<dbReference type="GO" id="GO:0005634">
    <property type="term" value="C:nucleus"/>
    <property type="evidence" value="ECO:0007669"/>
    <property type="project" value="UniProtKB-SubCell"/>
</dbReference>
<feature type="compositionally biased region" description="Polar residues" evidence="6">
    <location>
        <begin position="115"/>
        <end position="125"/>
    </location>
</feature>
<feature type="compositionally biased region" description="Pro residues" evidence="6">
    <location>
        <begin position="210"/>
        <end position="224"/>
    </location>
</feature>
<gene>
    <name evidence="7" type="ORF">PsYK624_041400</name>
</gene>
<comment type="subcellular location">
    <subcellularLocation>
        <location evidence="1">Nucleus</location>
    </subcellularLocation>
</comment>
<dbReference type="Proteomes" id="UP000703269">
    <property type="component" value="Unassembled WGS sequence"/>
</dbReference>
<dbReference type="GO" id="GO:0003713">
    <property type="term" value="F:transcription coactivator activity"/>
    <property type="evidence" value="ECO:0007669"/>
    <property type="project" value="TreeGrafter"/>
</dbReference>
<evidence type="ECO:0000313" key="7">
    <source>
        <dbReference type="EMBL" id="GJE88057.1"/>
    </source>
</evidence>
<protein>
    <submittedName>
        <fullName evidence="7">Uncharacterized protein</fullName>
    </submittedName>
</protein>
<evidence type="ECO:0000313" key="8">
    <source>
        <dbReference type="Proteomes" id="UP000703269"/>
    </source>
</evidence>
<sequence>MASRVTPYPTPPAIRSSLVKNPTDTVPPIEDLEALQAELRLFKQRTLERAKKAGEDLITLQESFKRIKEREKGKGKAIEKEKVKKERGSTPLPNGEEKRLAAPPPPLLKSRLPSVATSVAQSRVSSPPHEPRKASSLVEEAKKKKKKRKREDDSEAESEPVKHRKTTPVPQHTHPHPPPPKAVKYPSTSSHSHSKLGPDFSLPAQIPLLPTRPPIPPAPQPGPSRPIEVTEDFSKAKPPNNQVTATTYYTSIEPYLRPIKEEDIGFLEYTHDEVEPFVMPKLGRHYSEVWEEEDMAHYGFPLPGTAAVRSGATLPGSNSTAPLPKWEPSQLQETDLVTEEKGHGPLTERLVSAMIPLQNATEWKGVKAAEEAMEGRPGTNGAAAQAARDKMNVYDLEERVKNVMRFHKLLEELPDFSEAVDDPIATALRHAQAELRQVVATNKIRRARLAAIARDRLAYQEYVDLRESLDKNITHQYNKLQKKENPKSHKKKKKPEPNGVVTPNGTVLPGPSPAALGLLTDEDFNLNVPDQLKHIVQTRRQWVDKIGAVFEEKQRENPGRIWGLPQESVFEGIEEEVRQELERLGPPPRPGQRPQVNGVGPRTNGVEKGKARAKVEEVAMELG</sequence>
<accession>A0A9P3G2W4</accession>
<evidence type="ECO:0000256" key="3">
    <source>
        <dbReference type="ARBA" id="ARBA00023015"/>
    </source>
</evidence>
<comment type="similarity">
    <text evidence="2">Belongs to the NGG1 family.</text>
</comment>
<reference evidence="7 8" key="1">
    <citation type="submission" date="2021-08" db="EMBL/GenBank/DDBJ databases">
        <title>Draft Genome Sequence of Phanerochaete sordida strain YK-624.</title>
        <authorList>
            <person name="Mori T."/>
            <person name="Dohra H."/>
            <person name="Suzuki T."/>
            <person name="Kawagishi H."/>
            <person name="Hirai H."/>
        </authorList>
    </citation>
    <scope>NUCLEOTIDE SEQUENCE [LARGE SCALE GENOMIC DNA]</scope>
    <source>
        <strain evidence="7 8">YK-624</strain>
    </source>
</reference>
<feature type="region of interest" description="Disordered" evidence="6">
    <location>
        <begin position="582"/>
        <end position="615"/>
    </location>
</feature>
<dbReference type="PANTHER" id="PTHR13556">
    <property type="entry name" value="TRANSCRIPTIONAL ADAPTER 3-RELATED"/>
    <property type="match status" value="1"/>
</dbReference>
<feature type="region of interest" description="Disordered" evidence="6">
    <location>
        <begin position="67"/>
        <end position="242"/>
    </location>
</feature>
<evidence type="ECO:0000256" key="1">
    <source>
        <dbReference type="ARBA" id="ARBA00004123"/>
    </source>
</evidence>
<dbReference type="PANTHER" id="PTHR13556:SF2">
    <property type="entry name" value="TRANSCRIPTIONAL ADAPTER 3"/>
    <property type="match status" value="1"/>
</dbReference>
<dbReference type="Pfam" id="PF10198">
    <property type="entry name" value="Ada3"/>
    <property type="match status" value="1"/>
</dbReference>
<keyword evidence="8" id="KW-1185">Reference proteome</keyword>
<feature type="compositionally biased region" description="Basic and acidic residues" evidence="6">
    <location>
        <begin position="605"/>
        <end position="615"/>
    </location>
</feature>
<proteinExistence type="inferred from homology"/>
<feature type="compositionally biased region" description="Basic and acidic residues" evidence="6">
    <location>
        <begin position="67"/>
        <end position="88"/>
    </location>
</feature>
<feature type="region of interest" description="Disordered" evidence="6">
    <location>
        <begin position="1"/>
        <end position="22"/>
    </location>
</feature>
<dbReference type="OrthoDB" id="1232at2759"/>
<evidence type="ECO:0000256" key="4">
    <source>
        <dbReference type="ARBA" id="ARBA00023163"/>
    </source>
</evidence>
<keyword evidence="5" id="KW-0539">Nucleus</keyword>
<name>A0A9P3G2W4_9APHY</name>
<dbReference type="AlphaFoldDB" id="A0A9P3G2W4"/>
<keyword evidence="4" id="KW-0804">Transcription</keyword>